<dbReference type="Proteomes" id="UP000628463">
    <property type="component" value="Unassembled WGS sequence"/>
</dbReference>
<dbReference type="Gene3D" id="2.115.10.20">
    <property type="entry name" value="Glycosyl hydrolase domain, family 43"/>
    <property type="match status" value="1"/>
</dbReference>
<feature type="domain" description="Beta-xylosidase C-terminal Concanavalin A-like" evidence="4">
    <location>
        <begin position="438"/>
        <end position="622"/>
    </location>
</feature>
<dbReference type="SUPFAM" id="SSF49899">
    <property type="entry name" value="Concanavalin A-like lectins/glucanases"/>
    <property type="match status" value="1"/>
</dbReference>
<dbReference type="InterPro" id="IPR041542">
    <property type="entry name" value="GH43_C2"/>
</dbReference>
<dbReference type="Pfam" id="PF12796">
    <property type="entry name" value="Ank_2"/>
    <property type="match status" value="1"/>
</dbReference>
<proteinExistence type="inferred from homology"/>
<dbReference type="PANTHER" id="PTHR42812:SF12">
    <property type="entry name" value="BETA-XYLOSIDASE-RELATED"/>
    <property type="match status" value="1"/>
</dbReference>
<dbReference type="InterPro" id="IPR051795">
    <property type="entry name" value="Glycosyl_Hydrlase_43"/>
</dbReference>
<dbReference type="EMBL" id="JACOPD010000001">
    <property type="protein sequence ID" value="MBC5679430.1"/>
    <property type="molecule type" value="Genomic_DNA"/>
</dbReference>
<dbReference type="SUPFAM" id="SSF48403">
    <property type="entry name" value="Ankyrin repeat"/>
    <property type="match status" value="1"/>
</dbReference>
<gene>
    <name evidence="5" type="ORF">H8S01_00415</name>
</gene>
<dbReference type="InterPro" id="IPR006710">
    <property type="entry name" value="Glyco_hydro_43"/>
</dbReference>
<evidence type="ECO:0000256" key="3">
    <source>
        <dbReference type="ARBA" id="ARBA00023295"/>
    </source>
</evidence>
<dbReference type="InterPro" id="IPR002110">
    <property type="entry name" value="Ankyrin_rpt"/>
</dbReference>
<dbReference type="InterPro" id="IPR023296">
    <property type="entry name" value="Glyco_hydro_beta-prop_sf"/>
</dbReference>
<dbReference type="Gene3D" id="2.60.120.200">
    <property type="match status" value="1"/>
</dbReference>
<evidence type="ECO:0000313" key="6">
    <source>
        <dbReference type="Proteomes" id="UP000628463"/>
    </source>
</evidence>
<evidence type="ECO:0000256" key="2">
    <source>
        <dbReference type="ARBA" id="ARBA00022801"/>
    </source>
</evidence>
<dbReference type="InterPro" id="IPR013320">
    <property type="entry name" value="ConA-like_dom_sf"/>
</dbReference>
<keyword evidence="6" id="KW-1185">Reference proteome</keyword>
<sequence>MGTIKDAIYLENISEVKRILEEEPNLIDEKDENGVLMALLAAKTGNLALVRYIVEYSRASMDITDNEHKNMLHYAALSGSVEVCRYLVERVGLSPLTGDNNLVTPIDIAVNNKFFDLQSYFEEEIGAKYNDLYRNPIRTGFYPDPSIVRVEDTYYMVNSSFIYFPCIPVSESKDLIHWRIIGYAITNPEWAALDNLEGGRGYWAPDISYYNGKFYITATYRLNDDGTIYRKQIVVSSDKPEGPYSKPAIIDEDGIDPSIFTDDDGKRYMLLNRGARILPLSDDATRQIGEAHLLYYGDNKRAPEGPHLLKKDGYYYLFEAEGGTGPGHRITVSRSRELMGRYMPCPYNPIMRQNDENAIIQRCGHGKPVCTQNGQWYMVYLCGRKIGDGYSLLGRETAIDPIEWTADGWPIVNSLNGPSTLQIKPDLPECIWESSLDDDFGNDWLSSDWMFPRAPEFDGIVLENSYVKVKGSRYDLNSMHAKNILLRRQQNFRFEAVCKLRMPQIYPGQDVGMTCYYDENTFLKFGIFATKEENPRLLVKVAEYIDGYKEGKSAELDFSKEYVYLKTETNYLTRTFSYSYDGLNYTTVDVLDNVYYLCDEGLKKGKRFTGAMIGMYAYAGSFGQEYTDDAGNHGSDVIYGEFDFFNYKTL</sequence>
<dbReference type="InterPro" id="IPR036770">
    <property type="entry name" value="Ankyrin_rpt-contain_sf"/>
</dbReference>
<name>A0ABR7FW58_9FIRM</name>
<evidence type="ECO:0000259" key="4">
    <source>
        <dbReference type="Pfam" id="PF17851"/>
    </source>
</evidence>
<evidence type="ECO:0000313" key="5">
    <source>
        <dbReference type="EMBL" id="MBC5679430.1"/>
    </source>
</evidence>
<keyword evidence="3" id="KW-0326">Glycosidase</keyword>
<organism evidence="5 6">
    <name type="scientific">Lachnospira hominis</name>
    <name type="common">ex Liu et al. 2021</name>
    <dbReference type="NCBI Taxonomy" id="2763051"/>
    <lineage>
        <taxon>Bacteria</taxon>
        <taxon>Bacillati</taxon>
        <taxon>Bacillota</taxon>
        <taxon>Clostridia</taxon>
        <taxon>Lachnospirales</taxon>
        <taxon>Lachnospiraceae</taxon>
        <taxon>Lachnospira</taxon>
    </lineage>
</organism>
<accession>A0ABR7FW58</accession>
<dbReference type="PANTHER" id="PTHR42812">
    <property type="entry name" value="BETA-XYLOSIDASE"/>
    <property type="match status" value="1"/>
</dbReference>
<dbReference type="Pfam" id="PF17851">
    <property type="entry name" value="GH43_C2"/>
    <property type="match status" value="1"/>
</dbReference>
<dbReference type="Pfam" id="PF04616">
    <property type="entry name" value="Glyco_hydro_43"/>
    <property type="match status" value="1"/>
</dbReference>
<comment type="caution">
    <text evidence="5">The sequence shown here is derived from an EMBL/GenBank/DDBJ whole genome shotgun (WGS) entry which is preliminary data.</text>
</comment>
<reference evidence="5 6" key="1">
    <citation type="submission" date="2020-08" db="EMBL/GenBank/DDBJ databases">
        <title>Genome public.</title>
        <authorList>
            <person name="Liu C."/>
            <person name="Sun Q."/>
        </authorList>
    </citation>
    <scope>NUCLEOTIDE SEQUENCE [LARGE SCALE GENOMIC DNA]</scope>
    <source>
        <strain evidence="5 6">NSJ-43</strain>
    </source>
</reference>
<dbReference type="RefSeq" id="WP_186835805.1">
    <property type="nucleotide sequence ID" value="NZ_JACOPD010000001.1"/>
</dbReference>
<comment type="similarity">
    <text evidence="1">Belongs to the glycosyl hydrolase 43 family.</text>
</comment>
<dbReference type="Gene3D" id="1.25.40.20">
    <property type="entry name" value="Ankyrin repeat-containing domain"/>
    <property type="match status" value="1"/>
</dbReference>
<keyword evidence="2" id="KW-0378">Hydrolase</keyword>
<dbReference type="SUPFAM" id="SSF75005">
    <property type="entry name" value="Arabinanase/levansucrase/invertase"/>
    <property type="match status" value="1"/>
</dbReference>
<evidence type="ECO:0000256" key="1">
    <source>
        <dbReference type="ARBA" id="ARBA00009865"/>
    </source>
</evidence>
<dbReference type="CDD" id="cd08989">
    <property type="entry name" value="GH43_XYL-like"/>
    <property type="match status" value="1"/>
</dbReference>
<dbReference type="SMART" id="SM00248">
    <property type="entry name" value="ANK"/>
    <property type="match status" value="2"/>
</dbReference>
<protein>
    <submittedName>
        <fullName evidence="5">Family 43 glycosylhydrolase</fullName>
    </submittedName>
</protein>